<dbReference type="Gene3D" id="1.10.357.10">
    <property type="entry name" value="Tetracycline Repressor, domain 2"/>
    <property type="match status" value="1"/>
</dbReference>
<evidence type="ECO:0000259" key="3">
    <source>
        <dbReference type="PROSITE" id="PS50977"/>
    </source>
</evidence>
<dbReference type="InterPro" id="IPR009057">
    <property type="entry name" value="Homeodomain-like_sf"/>
</dbReference>
<dbReference type="PROSITE" id="PS50977">
    <property type="entry name" value="HTH_TETR_2"/>
    <property type="match status" value="1"/>
</dbReference>
<dbReference type="InterPro" id="IPR050109">
    <property type="entry name" value="HTH-type_TetR-like_transc_reg"/>
</dbReference>
<evidence type="ECO:0000256" key="2">
    <source>
        <dbReference type="PROSITE-ProRule" id="PRU00335"/>
    </source>
</evidence>
<accession>A0A7Y9RXA8</accession>
<name>A0A7Y9RXA8_9ACTN</name>
<dbReference type="AlphaFoldDB" id="A0A7Y9RXA8"/>
<feature type="domain" description="HTH tetR-type" evidence="3">
    <location>
        <begin position="31"/>
        <end position="91"/>
    </location>
</feature>
<keyword evidence="1 2" id="KW-0238">DNA-binding</keyword>
<keyword evidence="5" id="KW-1185">Reference proteome</keyword>
<dbReference type="SUPFAM" id="SSF46689">
    <property type="entry name" value="Homeodomain-like"/>
    <property type="match status" value="1"/>
</dbReference>
<dbReference type="InterPro" id="IPR001647">
    <property type="entry name" value="HTH_TetR"/>
</dbReference>
<evidence type="ECO:0000256" key="1">
    <source>
        <dbReference type="ARBA" id="ARBA00023125"/>
    </source>
</evidence>
<evidence type="ECO:0000313" key="4">
    <source>
        <dbReference type="EMBL" id="NYG58372.1"/>
    </source>
</evidence>
<evidence type="ECO:0000313" key="5">
    <source>
        <dbReference type="Proteomes" id="UP000540656"/>
    </source>
</evidence>
<dbReference type="Proteomes" id="UP000540656">
    <property type="component" value="Unassembled WGS sequence"/>
</dbReference>
<dbReference type="GO" id="GO:0003700">
    <property type="term" value="F:DNA-binding transcription factor activity"/>
    <property type="evidence" value="ECO:0007669"/>
    <property type="project" value="TreeGrafter"/>
</dbReference>
<dbReference type="GO" id="GO:0000976">
    <property type="term" value="F:transcription cis-regulatory region binding"/>
    <property type="evidence" value="ECO:0007669"/>
    <property type="project" value="TreeGrafter"/>
</dbReference>
<sequence length="219" mass="23958">MTATTVKMLFVVTSSESRRSYGGMTSEERSSARRERLVAATIEVLATRGETATTMTAICAEASLTERYFYESFRNRDEALMAALDQVCNEIAAAALAAVEQTDGDPGVRSRAAIRAFVDLVVADPARGRVAVIESTSTPALRARRHELVDWFAELVAQEAATLYGEEAWPRERAKLHGIVFVAGFAELLAGWLGSEIRLDSDQLVDLVGELIETLSRRT</sequence>
<comment type="caution">
    <text evidence="4">The sequence shown here is derived from an EMBL/GenBank/DDBJ whole genome shotgun (WGS) entry which is preliminary data.</text>
</comment>
<dbReference type="PANTHER" id="PTHR30055">
    <property type="entry name" value="HTH-TYPE TRANSCRIPTIONAL REGULATOR RUTR"/>
    <property type="match status" value="1"/>
</dbReference>
<dbReference type="EMBL" id="JACCAA010000001">
    <property type="protein sequence ID" value="NYG58372.1"/>
    <property type="molecule type" value="Genomic_DNA"/>
</dbReference>
<organism evidence="4 5">
    <name type="scientific">Nocardioides daedukensis</name>
    <dbReference type="NCBI Taxonomy" id="634462"/>
    <lineage>
        <taxon>Bacteria</taxon>
        <taxon>Bacillati</taxon>
        <taxon>Actinomycetota</taxon>
        <taxon>Actinomycetes</taxon>
        <taxon>Propionibacteriales</taxon>
        <taxon>Nocardioidaceae</taxon>
        <taxon>Nocardioides</taxon>
    </lineage>
</organism>
<feature type="DNA-binding region" description="H-T-H motif" evidence="2">
    <location>
        <begin position="54"/>
        <end position="73"/>
    </location>
</feature>
<reference evidence="4 5" key="1">
    <citation type="submission" date="2020-07" db="EMBL/GenBank/DDBJ databases">
        <title>Sequencing the genomes of 1000 actinobacteria strains.</title>
        <authorList>
            <person name="Klenk H.-P."/>
        </authorList>
    </citation>
    <scope>NUCLEOTIDE SEQUENCE [LARGE SCALE GENOMIC DNA]</scope>
    <source>
        <strain evidence="4 5">DSM 23819</strain>
    </source>
</reference>
<gene>
    <name evidence="4" type="ORF">BJ980_001295</name>
</gene>
<protein>
    <submittedName>
        <fullName evidence="4">AcrR family transcriptional regulator</fullName>
    </submittedName>
</protein>
<dbReference type="PANTHER" id="PTHR30055:SF226">
    <property type="entry name" value="HTH-TYPE TRANSCRIPTIONAL REGULATOR PKSA"/>
    <property type="match status" value="1"/>
</dbReference>
<proteinExistence type="predicted"/>
<dbReference type="Pfam" id="PF00440">
    <property type="entry name" value="TetR_N"/>
    <property type="match status" value="1"/>
</dbReference>